<comment type="caution">
    <text evidence="2">The sequence shown here is derived from an EMBL/GenBank/DDBJ whole genome shotgun (WGS) entry which is preliminary data.</text>
</comment>
<dbReference type="EMBL" id="JANPWB010000004">
    <property type="protein sequence ID" value="KAJ1193020.1"/>
    <property type="molecule type" value="Genomic_DNA"/>
</dbReference>
<name>A0AAV7UY36_PLEWA</name>
<feature type="transmembrane region" description="Helical" evidence="1">
    <location>
        <begin position="66"/>
        <end position="84"/>
    </location>
</feature>
<keyword evidence="1" id="KW-1133">Transmembrane helix</keyword>
<proteinExistence type="predicted"/>
<evidence type="ECO:0000256" key="1">
    <source>
        <dbReference type="SAM" id="Phobius"/>
    </source>
</evidence>
<evidence type="ECO:0000313" key="2">
    <source>
        <dbReference type="EMBL" id="KAJ1193020.1"/>
    </source>
</evidence>
<dbReference type="AlphaFoldDB" id="A0AAV7UY36"/>
<evidence type="ECO:0000313" key="3">
    <source>
        <dbReference type="Proteomes" id="UP001066276"/>
    </source>
</evidence>
<sequence length="86" mass="9028">MYNVSFIAINGVVDDDVATDGIFVDGRTSNEADDVDVATDEISAIGDGLVNNNNTIVRVFVDDAEVVVVILVVTVVAIVTGLGWDT</sequence>
<reference evidence="2" key="1">
    <citation type="journal article" date="2022" name="bioRxiv">
        <title>Sequencing and chromosome-scale assembly of the giantPleurodeles waltlgenome.</title>
        <authorList>
            <person name="Brown T."/>
            <person name="Elewa A."/>
            <person name="Iarovenko S."/>
            <person name="Subramanian E."/>
            <person name="Araus A.J."/>
            <person name="Petzold A."/>
            <person name="Susuki M."/>
            <person name="Suzuki K.-i.T."/>
            <person name="Hayashi T."/>
            <person name="Toyoda A."/>
            <person name="Oliveira C."/>
            <person name="Osipova E."/>
            <person name="Leigh N.D."/>
            <person name="Simon A."/>
            <person name="Yun M.H."/>
        </authorList>
    </citation>
    <scope>NUCLEOTIDE SEQUENCE</scope>
    <source>
        <strain evidence="2">20211129_DDA</strain>
        <tissue evidence="2">Liver</tissue>
    </source>
</reference>
<keyword evidence="3" id="KW-1185">Reference proteome</keyword>
<dbReference type="Proteomes" id="UP001066276">
    <property type="component" value="Chromosome 2_2"/>
</dbReference>
<accession>A0AAV7UY36</accession>
<organism evidence="2 3">
    <name type="scientific">Pleurodeles waltl</name>
    <name type="common">Iberian ribbed newt</name>
    <dbReference type="NCBI Taxonomy" id="8319"/>
    <lineage>
        <taxon>Eukaryota</taxon>
        <taxon>Metazoa</taxon>
        <taxon>Chordata</taxon>
        <taxon>Craniata</taxon>
        <taxon>Vertebrata</taxon>
        <taxon>Euteleostomi</taxon>
        <taxon>Amphibia</taxon>
        <taxon>Batrachia</taxon>
        <taxon>Caudata</taxon>
        <taxon>Salamandroidea</taxon>
        <taxon>Salamandridae</taxon>
        <taxon>Pleurodelinae</taxon>
        <taxon>Pleurodeles</taxon>
    </lineage>
</organism>
<gene>
    <name evidence="2" type="ORF">NDU88_002326</name>
</gene>
<protein>
    <submittedName>
        <fullName evidence="2">Uncharacterized protein</fullName>
    </submittedName>
</protein>
<keyword evidence="1" id="KW-0472">Membrane</keyword>
<keyword evidence="1" id="KW-0812">Transmembrane</keyword>